<evidence type="ECO:0000256" key="2">
    <source>
        <dbReference type="ARBA" id="ARBA00022643"/>
    </source>
</evidence>
<evidence type="ECO:0000259" key="5">
    <source>
        <dbReference type="PROSITE" id="PS50113"/>
    </source>
</evidence>
<dbReference type="Gene3D" id="3.30.450.20">
    <property type="entry name" value="PAS domain"/>
    <property type="match status" value="1"/>
</dbReference>
<feature type="compositionally biased region" description="Polar residues" evidence="4">
    <location>
        <begin position="27"/>
        <end position="46"/>
    </location>
</feature>
<feature type="domain" description="PAC" evidence="5">
    <location>
        <begin position="337"/>
        <end position="391"/>
    </location>
</feature>
<dbReference type="GO" id="GO:0005634">
    <property type="term" value="C:nucleus"/>
    <property type="evidence" value="ECO:0007669"/>
    <property type="project" value="TreeGrafter"/>
</dbReference>
<keyword evidence="7" id="KW-1185">Reference proteome</keyword>
<name>A0AAV9JPC8_9PEZI</name>
<dbReference type="Proteomes" id="UP001324427">
    <property type="component" value="Unassembled WGS sequence"/>
</dbReference>
<dbReference type="PANTHER" id="PTHR47429:SF9">
    <property type="entry name" value="PAS DOMAIN-CONTAINING PROTEIN"/>
    <property type="match status" value="1"/>
</dbReference>
<dbReference type="InterPro" id="IPR000014">
    <property type="entry name" value="PAS"/>
</dbReference>
<dbReference type="PROSITE" id="PS50113">
    <property type="entry name" value="PAC"/>
    <property type="match status" value="1"/>
</dbReference>
<accession>A0AAV9JPC8</accession>
<dbReference type="InterPro" id="IPR000700">
    <property type="entry name" value="PAS-assoc_C"/>
</dbReference>
<keyword evidence="1" id="KW-0285">Flavoprotein</keyword>
<evidence type="ECO:0000313" key="7">
    <source>
        <dbReference type="Proteomes" id="UP001324427"/>
    </source>
</evidence>
<gene>
    <name evidence="6" type="ORF">LTR36_001068</name>
</gene>
<dbReference type="NCBIfam" id="TIGR00229">
    <property type="entry name" value="sensory_box"/>
    <property type="match status" value="1"/>
</dbReference>
<evidence type="ECO:0000256" key="3">
    <source>
        <dbReference type="ARBA" id="ARBA00022991"/>
    </source>
</evidence>
<feature type="compositionally biased region" description="Acidic residues" evidence="4">
    <location>
        <begin position="103"/>
        <end position="112"/>
    </location>
</feature>
<feature type="region of interest" description="Disordered" evidence="4">
    <location>
        <begin position="1"/>
        <end position="138"/>
    </location>
</feature>
<dbReference type="AlphaFoldDB" id="A0AAV9JPC8"/>
<organism evidence="6 7">
    <name type="scientific">Oleoguttula mirabilis</name>
    <dbReference type="NCBI Taxonomy" id="1507867"/>
    <lineage>
        <taxon>Eukaryota</taxon>
        <taxon>Fungi</taxon>
        <taxon>Dikarya</taxon>
        <taxon>Ascomycota</taxon>
        <taxon>Pezizomycotina</taxon>
        <taxon>Dothideomycetes</taxon>
        <taxon>Dothideomycetidae</taxon>
        <taxon>Mycosphaerellales</taxon>
        <taxon>Teratosphaeriaceae</taxon>
        <taxon>Oleoguttula</taxon>
    </lineage>
</organism>
<feature type="region of interest" description="Disordered" evidence="4">
    <location>
        <begin position="637"/>
        <end position="676"/>
    </location>
</feature>
<feature type="compositionally biased region" description="Polar residues" evidence="4">
    <location>
        <begin position="63"/>
        <end position="75"/>
    </location>
</feature>
<comment type="caution">
    <text evidence="6">The sequence shown here is derived from an EMBL/GenBank/DDBJ whole genome shotgun (WGS) entry which is preliminary data.</text>
</comment>
<evidence type="ECO:0000256" key="1">
    <source>
        <dbReference type="ARBA" id="ARBA00022630"/>
    </source>
</evidence>
<reference evidence="6 7" key="1">
    <citation type="submission" date="2021-11" db="EMBL/GenBank/DDBJ databases">
        <title>Black yeast isolated from Biological Soil Crust.</title>
        <authorList>
            <person name="Kurbessoian T."/>
        </authorList>
    </citation>
    <scope>NUCLEOTIDE SEQUENCE [LARGE SCALE GENOMIC DNA]</scope>
    <source>
        <strain evidence="6 7">CCFEE 5522</strain>
    </source>
</reference>
<dbReference type="CDD" id="cd00130">
    <property type="entry name" value="PAS"/>
    <property type="match status" value="1"/>
</dbReference>
<feature type="compositionally biased region" description="Basic and acidic residues" evidence="4">
    <location>
        <begin position="438"/>
        <end position="448"/>
    </location>
</feature>
<dbReference type="SUPFAM" id="SSF55785">
    <property type="entry name" value="PYP-like sensor domain (PAS domain)"/>
    <property type="match status" value="1"/>
</dbReference>
<evidence type="ECO:0000313" key="6">
    <source>
        <dbReference type="EMBL" id="KAK4547412.1"/>
    </source>
</evidence>
<protein>
    <recommendedName>
        <fullName evidence="5">PAC domain-containing protein</fullName>
    </recommendedName>
</protein>
<sequence>MGDVNPAGSRVARRVKRRIAQLIPRKSSPTLRESATASRTMSTFKSVNLLPDHHPQKPYPETSRGNDALDSSQVDTAGALFGAPSGAPMSAAGSVSPPSVFDQAEELPEEYTEPTTALGSGSDEPSYDLKPPPPSISHDNVESLSVRIFSIDHLDHILRDHTLASRFTRFLNQYRPQHTPTLVQYLETKKAITAIEYANALADHIPATPGHPPYIAATLDDRFEARSRRAVEDLVEEALPAYITHRLVTLVTDTLVKEITGNSAPIMRELMPSLAEVYCVTDPSLPDNPIVYASEEFYNTTQYGKDYTIGRNCRFLQGPKSSNATVRRLIDALANGTEICETILNYRRDGSPFMNLLMIAPLYDNKGQVRYFLGCQIDVSSLIEGGRGLESFSQLLAQDRTESRFGGRPEKNPKHVLGELGQMLSEEEGNIMKNRTRRYSEESRESIPQHKPTHRGRRILGMDDTATERGLWPHASLGPSGRLPGVYQNYLLVRPYPSLRITFTSPALRIPGLLQTKFLDRIGGPQHVREGILDALAHGTGVTAKISWLTNSAASLQGGERRASASLEGKPRWIHCTPLLGSDERVGVWMVVMVENEEVTGQLNRHNPQAEGGIGSPMGAASPRFTGNKLYAEYMRREGRPEASGSPFAGIGGGGSQKTYSTTRERRDVDDQFRDF</sequence>
<keyword evidence="2" id="KW-0288">FMN</keyword>
<proteinExistence type="predicted"/>
<feature type="region of interest" description="Disordered" evidence="4">
    <location>
        <begin position="437"/>
        <end position="456"/>
    </location>
</feature>
<dbReference type="Pfam" id="PF13426">
    <property type="entry name" value="PAS_9"/>
    <property type="match status" value="1"/>
</dbReference>
<feature type="compositionally biased region" description="Basic and acidic residues" evidence="4">
    <location>
        <begin position="663"/>
        <end position="676"/>
    </location>
</feature>
<dbReference type="InterPro" id="IPR035965">
    <property type="entry name" value="PAS-like_dom_sf"/>
</dbReference>
<evidence type="ECO:0000256" key="4">
    <source>
        <dbReference type="SAM" id="MobiDB-lite"/>
    </source>
</evidence>
<dbReference type="PANTHER" id="PTHR47429">
    <property type="entry name" value="PROTEIN TWIN LOV 1"/>
    <property type="match status" value="1"/>
</dbReference>
<keyword evidence="3" id="KW-0157">Chromophore</keyword>
<dbReference type="EMBL" id="JAVFHQ010000011">
    <property type="protein sequence ID" value="KAK4547412.1"/>
    <property type="molecule type" value="Genomic_DNA"/>
</dbReference>
<feature type="compositionally biased region" description="Low complexity" evidence="4">
    <location>
        <begin position="82"/>
        <end position="100"/>
    </location>
</feature>